<dbReference type="InterPro" id="IPR000794">
    <property type="entry name" value="Beta-ketoacyl_synthase"/>
</dbReference>
<dbReference type="InterPro" id="IPR014031">
    <property type="entry name" value="Ketoacyl_synth_C"/>
</dbReference>
<accession>A0ABU0L7A9</accession>
<proteinExistence type="predicted"/>
<evidence type="ECO:0000313" key="4">
    <source>
        <dbReference type="Proteomes" id="UP001242811"/>
    </source>
</evidence>
<dbReference type="SUPFAM" id="SSF53901">
    <property type="entry name" value="Thiolase-like"/>
    <property type="match status" value="1"/>
</dbReference>
<dbReference type="EMBL" id="JAUSWA010000057">
    <property type="protein sequence ID" value="MDQ0497168.1"/>
    <property type="molecule type" value="Genomic_DNA"/>
</dbReference>
<keyword evidence="4" id="KW-1185">Reference proteome</keyword>
<dbReference type="PANTHER" id="PTHR11712">
    <property type="entry name" value="POLYKETIDE SYNTHASE-RELATED"/>
    <property type="match status" value="1"/>
</dbReference>
<evidence type="ECO:0000256" key="1">
    <source>
        <dbReference type="ARBA" id="ARBA00022679"/>
    </source>
</evidence>
<organism evidence="3 4">
    <name type="scientific">Paenibacillus brasilensis</name>
    <dbReference type="NCBI Taxonomy" id="128574"/>
    <lineage>
        <taxon>Bacteria</taxon>
        <taxon>Bacillati</taxon>
        <taxon>Bacillota</taxon>
        <taxon>Bacilli</taxon>
        <taxon>Bacillales</taxon>
        <taxon>Paenibacillaceae</taxon>
        <taxon>Paenibacillus</taxon>
    </lineage>
</organism>
<evidence type="ECO:0000313" key="3">
    <source>
        <dbReference type="EMBL" id="MDQ0497168.1"/>
    </source>
</evidence>
<dbReference type="Proteomes" id="UP001242811">
    <property type="component" value="Unassembled WGS sequence"/>
</dbReference>
<evidence type="ECO:0000259" key="2">
    <source>
        <dbReference type="Pfam" id="PF02801"/>
    </source>
</evidence>
<comment type="caution">
    <text evidence="3">The sequence shown here is derived from an EMBL/GenBank/DDBJ whole genome shotgun (WGS) entry which is preliminary data.</text>
</comment>
<gene>
    <name evidence="3" type="ORF">QOZ95_005376</name>
</gene>
<dbReference type="Pfam" id="PF02801">
    <property type="entry name" value="Ketoacyl-synt_C"/>
    <property type="match status" value="1"/>
</dbReference>
<protein>
    <submittedName>
        <fullName evidence="3">3-oxoacyl-(Acyl-carrier-protein) synthase</fullName>
    </submittedName>
</protein>
<sequence>GHLMGGAGAVELIATVQSLLHNKVPPTLNCDNPEAPELNFVPHVYQEREVHAAISNSFGFGGHNVCLAVRKWEGV</sequence>
<feature type="domain" description="Beta-ketoacyl synthase C-terminal" evidence="2">
    <location>
        <begin position="1"/>
        <end position="30"/>
    </location>
</feature>
<name>A0ABU0L7A9_9BACL</name>
<keyword evidence="1" id="KW-0808">Transferase</keyword>
<reference evidence="3 4" key="1">
    <citation type="submission" date="2023-07" db="EMBL/GenBank/DDBJ databases">
        <title>Genomic Encyclopedia of Type Strains, Phase IV (KMG-IV): sequencing the most valuable type-strain genomes for metagenomic binning, comparative biology and taxonomic classification.</title>
        <authorList>
            <person name="Goeker M."/>
        </authorList>
    </citation>
    <scope>NUCLEOTIDE SEQUENCE [LARGE SCALE GENOMIC DNA]</scope>
    <source>
        <strain evidence="3 4">DSM 14914</strain>
    </source>
</reference>
<feature type="non-terminal residue" evidence="3">
    <location>
        <position position="1"/>
    </location>
</feature>
<dbReference type="Gene3D" id="3.40.47.10">
    <property type="match status" value="1"/>
</dbReference>
<dbReference type="PANTHER" id="PTHR11712:SF336">
    <property type="entry name" value="3-OXOACYL-[ACYL-CARRIER-PROTEIN] SYNTHASE, MITOCHONDRIAL"/>
    <property type="match status" value="1"/>
</dbReference>
<dbReference type="InterPro" id="IPR016039">
    <property type="entry name" value="Thiolase-like"/>
</dbReference>